<keyword evidence="2" id="KW-0472">Membrane</keyword>
<dbReference type="EMBL" id="BOQL01000077">
    <property type="protein sequence ID" value="GIM78843.1"/>
    <property type="molecule type" value="Genomic_DNA"/>
</dbReference>
<protein>
    <submittedName>
        <fullName evidence="3">Uncharacterized protein</fullName>
    </submittedName>
</protein>
<feature type="compositionally biased region" description="Pro residues" evidence="1">
    <location>
        <begin position="109"/>
        <end position="118"/>
    </location>
</feature>
<accession>A0A919SXH4</accession>
<organism evidence="3 4">
    <name type="scientific">Actinoplanes auranticolor</name>
    <dbReference type="NCBI Taxonomy" id="47988"/>
    <lineage>
        <taxon>Bacteria</taxon>
        <taxon>Bacillati</taxon>
        <taxon>Actinomycetota</taxon>
        <taxon>Actinomycetes</taxon>
        <taxon>Micromonosporales</taxon>
        <taxon>Micromonosporaceae</taxon>
        <taxon>Actinoplanes</taxon>
    </lineage>
</organism>
<dbReference type="Proteomes" id="UP000681340">
    <property type="component" value="Unassembled WGS sequence"/>
</dbReference>
<dbReference type="AlphaFoldDB" id="A0A919SXH4"/>
<proteinExistence type="predicted"/>
<keyword evidence="2" id="KW-0812">Transmembrane</keyword>
<evidence type="ECO:0000256" key="2">
    <source>
        <dbReference type="SAM" id="Phobius"/>
    </source>
</evidence>
<keyword evidence="2" id="KW-1133">Transmembrane helix</keyword>
<comment type="caution">
    <text evidence="3">The sequence shown here is derived from an EMBL/GenBank/DDBJ whole genome shotgun (WGS) entry which is preliminary data.</text>
</comment>
<sequence>MRVTSVRRTVRVAVALVTGQALLCGIIGFVTFGGKDQTPPRARAAEPQLAGPPLVVPGTSPPPSPSERPERPRSATTKQTRTERPTSPAAPAAVRSTATRSVSPSRTVTPPPPVPPPTATTSPTDRALLPPSSPVSGDDPLIPVAEEPCDERGATGRTADGKAVRCERDRDGDLRWRLV</sequence>
<evidence type="ECO:0000313" key="3">
    <source>
        <dbReference type="EMBL" id="GIM78843.1"/>
    </source>
</evidence>
<gene>
    <name evidence="3" type="ORF">Aau02nite_82830</name>
</gene>
<reference evidence="3" key="1">
    <citation type="submission" date="2021-03" db="EMBL/GenBank/DDBJ databases">
        <title>Whole genome shotgun sequence of Actinoplanes auranticolor NBRC 12245.</title>
        <authorList>
            <person name="Komaki H."/>
            <person name="Tamura T."/>
        </authorList>
    </citation>
    <scope>NUCLEOTIDE SEQUENCE</scope>
    <source>
        <strain evidence="3">NBRC 12245</strain>
    </source>
</reference>
<keyword evidence="4" id="KW-1185">Reference proteome</keyword>
<feature type="compositionally biased region" description="Low complexity" evidence="1">
    <location>
        <begin position="94"/>
        <end position="108"/>
    </location>
</feature>
<feature type="region of interest" description="Disordered" evidence="1">
    <location>
        <begin position="37"/>
        <end position="164"/>
    </location>
</feature>
<feature type="compositionally biased region" description="Basic and acidic residues" evidence="1">
    <location>
        <begin position="150"/>
        <end position="164"/>
    </location>
</feature>
<evidence type="ECO:0000256" key="1">
    <source>
        <dbReference type="SAM" id="MobiDB-lite"/>
    </source>
</evidence>
<feature type="transmembrane region" description="Helical" evidence="2">
    <location>
        <begin position="12"/>
        <end position="33"/>
    </location>
</feature>
<evidence type="ECO:0000313" key="4">
    <source>
        <dbReference type="Proteomes" id="UP000681340"/>
    </source>
</evidence>
<name>A0A919SXH4_9ACTN</name>